<name>A0A2S4KW27_9HYPO</name>
<dbReference type="OrthoDB" id="10003767at2759"/>
<accession>A0A2S4KW27</accession>
<evidence type="ECO:0000313" key="1">
    <source>
        <dbReference type="EMBL" id="POR34392.1"/>
    </source>
</evidence>
<dbReference type="EMBL" id="PKSG01000527">
    <property type="protein sequence ID" value="POR34392.1"/>
    <property type="molecule type" value="Genomic_DNA"/>
</dbReference>
<protein>
    <submittedName>
        <fullName evidence="1">Uncharacterized protein</fullName>
    </submittedName>
</protein>
<evidence type="ECO:0000313" key="2">
    <source>
        <dbReference type="Proteomes" id="UP000237481"/>
    </source>
</evidence>
<gene>
    <name evidence="1" type="ORF">TPAR_05414</name>
</gene>
<reference evidence="1 2" key="1">
    <citation type="submission" date="2018-01" db="EMBL/GenBank/DDBJ databases">
        <title>Harnessing the power of phylogenomics to disentangle the directionality and signatures of interkingdom host jumping in the parasitic fungal genus Tolypocladium.</title>
        <authorList>
            <person name="Quandt C.A."/>
            <person name="Patterson W."/>
            <person name="Spatafora J.W."/>
        </authorList>
    </citation>
    <scope>NUCLEOTIDE SEQUENCE [LARGE SCALE GENOMIC DNA]</scope>
    <source>
        <strain evidence="1 2">NRBC 100945</strain>
    </source>
</reference>
<keyword evidence="2" id="KW-1185">Reference proteome</keyword>
<proteinExistence type="predicted"/>
<comment type="caution">
    <text evidence="1">The sequence shown here is derived from an EMBL/GenBank/DDBJ whole genome shotgun (WGS) entry which is preliminary data.</text>
</comment>
<sequence>MGMQKILIDDDFNFVAVIDWELAQSAPWEVNHYPMPIPLISSDTQTAEILYEFGHRAHRNMSRQVGARLLYRQKFEEAERALEKRAIRCTTQLLKIYGLAGKIGVFHGMEEELMYELIRLGYGLTGPEAEQHLQMLGEETTGAIIAGAN</sequence>
<dbReference type="AlphaFoldDB" id="A0A2S4KW27"/>
<organism evidence="1 2">
    <name type="scientific">Tolypocladium paradoxum</name>
    <dbReference type="NCBI Taxonomy" id="94208"/>
    <lineage>
        <taxon>Eukaryota</taxon>
        <taxon>Fungi</taxon>
        <taxon>Dikarya</taxon>
        <taxon>Ascomycota</taxon>
        <taxon>Pezizomycotina</taxon>
        <taxon>Sordariomycetes</taxon>
        <taxon>Hypocreomycetidae</taxon>
        <taxon>Hypocreales</taxon>
        <taxon>Ophiocordycipitaceae</taxon>
        <taxon>Tolypocladium</taxon>
    </lineage>
</organism>
<dbReference type="Proteomes" id="UP000237481">
    <property type="component" value="Unassembled WGS sequence"/>
</dbReference>